<feature type="signal peptide" evidence="1">
    <location>
        <begin position="1"/>
        <end position="19"/>
    </location>
</feature>
<feature type="chain" id="PRO_5046988686" description="Beta-lactamase-inhibitor-like PepSY-like domain-containing protein" evidence="1">
    <location>
        <begin position="20"/>
        <end position="271"/>
    </location>
</feature>
<dbReference type="RefSeq" id="WP_379839118.1">
    <property type="nucleotide sequence ID" value="NZ_JBHRYQ010000001.1"/>
</dbReference>
<dbReference type="SUPFAM" id="SSF160574">
    <property type="entry name" value="BT0923-like"/>
    <property type="match status" value="2"/>
</dbReference>
<name>A0ABV7YZ30_9BACT</name>
<evidence type="ECO:0000256" key="1">
    <source>
        <dbReference type="SAM" id="SignalP"/>
    </source>
</evidence>
<dbReference type="Proteomes" id="UP001595616">
    <property type="component" value="Unassembled WGS sequence"/>
</dbReference>
<comment type="caution">
    <text evidence="2">The sequence shown here is derived from an EMBL/GenBank/DDBJ whole genome shotgun (WGS) entry which is preliminary data.</text>
</comment>
<organism evidence="2 3">
    <name type="scientific">Lacihabitans lacunae</name>
    <dbReference type="NCBI Taxonomy" id="1028214"/>
    <lineage>
        <taxon>Bacteria</taxon>
        <taxon>Pseudomonadati</taxon>
        <taxon>Bacteroidota</taxon>
        <taxon>Cytophagia</taxon>
        <taxon>Cytophagales</taxon>
        <taxon>Leadbetterellaceae</taxon>
        <taxon>Lacihabitans</taxon>
    </lineage>
</organism>
<evidence type="ECO:0000313" key="3">
    <source>
        <dbReference type="Proteomes" id="UP001595616"/>
    </source>
</evidence>
<dbReference type="Gene3D" id="3.10.450.360">
    <property type="match status" value="3"/>
</dbReference>
<evidence type="ECO:0000313" key="2">
    <source>
        <dbReference type="EMBL" id="MFC3812250.1"/>
    </source>
</evidence>
<accession>A0ABV7YZ30</accession>
<gene>
    <name evidence="2" type="ORF">ACFOOI_16430</name>
</gene>
<proteinExistence type="predicted"/>
<dbReference type="EMBL" id="JBHRYQ010000001">
    <property type="protein sequence ID" value="MFC3812250.1"/>
    <property type="molecule type" value="Genomic_DNA"/>
</dbReference>
<sequence>MNKIVIILVLSFFSTVAFAQRIEQNAVPAVVLNAFQLKYPSAEDVSWKKEKANYLVYYKVNTKPHKLRMDYKGESIDHFQDLFLSEIPREVLTTIKGKISNFDLKDADLEERNGVSTYVTKFNTNGSNSYFWVSEKGELLKYRQEIREDEIPSPIVSFINSQYGKIKIERAKYVEDNGTNNYIIGGKINGKTNVFWFNTNNNMLKHTQDLKLSDIPESIKKVLRVDYKGFELRDADMIHVKDSQTYTIRLKSTNEEVRVTFDKYGKTLELN</sequence>
<keyword evidence="1" id="KW-0732">Signal</keyword>
<reference evidence="3" key="1">
    <citation type="journal article" date="2019" name="Int. J. Syst. Evol. Microbiol.">
        <title>The Global Catalogue of Microorganisms (GCM) 10K type strain sequencing project: providing services to taxonomists for standard genome sequencing and annotation.</title>
        <authorList>
            <consortium name="The Broad Institute Genomics Platform"/>
            <consortium name="The Broad Institute Genome Sequencing Center for Infectious Disease"/>
            <person name="Wu L."/>
            <person name="Ma J."/>
        </authorList>
    </citation>
    <scope>NUCLEOTIDE SEQUENCE [LARGE SCALE GENOMIC DNA]</scope>
    <source>
        <strain evidence="3">CECT 7956</strain>
    </source>
</reference>
<keyword evidence="3" id="KW-1185">Reference proteome</keyword>
<protein>
    <recommendedName>
        <fullName evidence="4">Beta-lactamase-inhibitor-like PepSY-like domain-containing protein</fullName>
    </recommendedName>
</protein>
<evidence type="ECO:0008006" key="4">
    <source>
        <dbReference type="Google" id="ProtNLM"/>
    </source>
</evidence>